<dbReference type="PANTHER" id="PTHR42771:SF2">
    <property type="entry name" value="IRON(3+)-HYDROXAMATE IMPORT ATP-BINDING PROTEIN FHUC"/>
    <property type="match status" value="1"/>
</dbReference>
<evidence type="ECO:0000256" key="12">
    <source>
        <dbReference type="ARBA" id="ARBA00073649"/>
    </source>
</evidence>
<sequence>MNEKPVLSCTDLTIGYKSQKTAVKEISKGLNLTLKRKELVCLIGPNGSGKSTLIRTLTGIQPSICGEVWLHGRRINEFTSDEKAKTLSVVLTTPVQTGYMTAFDIVALGRFPYTNWAGRLSNSDKSIVTNALSSVGAGNLSHRFIHEMSDGEKQKVMIARALAQEPELMVLDEPTAFLDLPHKIETMRILRMVAQKTGKSILLSTHDLNLAIRCADQLWILNRSGTMIAGTPEDLVLSGIFGSAFEIDGVHFDTTRGEFTIPVEKRGTFHLDAPESIQKIWTAYAMERIGYVPANGSSPDIVIQVTTGDSTPVWQISHQGGKKECQSIREMVECISSSWHLTGGDPN</sequence>
<dbReference type="GO" id="GO:0016887">
    <property type="term" value="F:ATP hydrolysis activity"/>
    <property type="evidence" value="ECO:0007669"/>
    <property type="project" value="InterPro"/>
</dbReference>
<comment type="caution">
    <text evidence="15">The sequence shown here is derived from an EMBL/GenBank/DDBJ whole genome shotgun (WGS) entry which is preliminary data.</text>
</comment>
<dbReference type="Pfam" id="PF00005">
    <property type="entry name" value="ABC_tran"/>
    <property type="match status" value="1"/>
</dbReference>
<evidence type="ECO:0000256" key="1">
    <source>
        <dbReference type="ARBA" id="ARBA00004202"/>
    </source>
</evidence>
<dbReference type="InterPro" id="IPR051535">
    <property type="entry name" value="Siderophore_ABC-ATPase"/>
</dbReference>
<evidence type="ECO:0000256" key="9">
    <source>
        <dbReference type="ARBA" id="ARBA00050590"/>
    </source>
</evidence>
<dbReference type="GO" id="GO:0005886">
    <property type="term" value="C:plasma membrane"/>
    <property type="evidence" value="ECO:0007669"/>
    <property type="project" value="UniProtKB-SubCell"/>
</dbReference>
<organism evidence="15 16">
    <name type="scientific">Methanospirillum stamsii</name>
    <dbReference type="NCBI Taxonomy" id="1277351"/>
    <lineage>
        <taxon>Archaea</taxon>
        <taxon>Methanobacteriati</taxon>
        <taxon>Methanobacteriota</taxon>
        <taxon>Stenosarchaea group</taxon>
        <taxon>Methanomicrobia</taxon>
        <taxon>Methanomicrobiales</taxon>
        <taxon>Methanospirillaceae</taxon>
        <taxon>Methanospirillum</taxon>
    </lineage>
</organism>
<dbReference type="PROSITE" id="PS50893">
    <property type="entry name" value="ABC_TRANSPORTER_2"/>
    <property type="match status" value="1"/>
</dbReference>
<comment type="subcellular location">
    <subcellularLocation>
        <location evidence="1">Cell membrane</location>
        <topology evidence="1">Peripheral membrane protein</topology>
    </subcellularLocation>
</comment>
<evidence type="ECO:0000313" key="15">
    <source>
        <dbReference type="EMBL" id="PWR75716.1"/>
    </source>
</evidence>
<evidence type="ECO:0000256" key="13">
    <source>
        <dbReference type="ARBA" id="ARBA00077139"/>
    </source>
</evidence>
<accession>A0A2V2NDP7</accession>
<evidence type="ECO:0000256" key="7">
    <source>
        <dbReference type="ARBA" id="ARBA00023065"/>
    </source>
</evidence>
<evidence type="ECO:0000256" key="2">
    <source>
        <dbReference type="ARBA" id="ARBA00022448"/>
    </source>
</evidence>
<dbReference type="OrthoDB" id="24644at2157"/>
<dbReference type="InterPro" id="IPR003593">
    <property type="entry name" value="AAA+_ATPase"/>
</dbReference>
<dbReference type="GeneID" id="97609487"/>
<dbReference type="EMBL" id="QGMZ01000008">
    <property type="protein sequence ID" value="PWR75716.1"/>
    <property type="molecule type" value="Genomic_DNA"/>
</dbReference>
<evidence type="ECO:0000256" key="11">
    <source>
        <dbReference type="ARBA" id="ARBA00066387"/>
    </source>
</evidence>
<evidence type="ECO:0000256" key="10">
    <source>
        <dbReference type="ARBA" id="ARBA00058960"/>
    </source>
</evidence>
<keyword evidence="7" id="KW-0406">Ion transport</keyword>
<evidence type="ECO:0000256" key="8">
    <source>
        <dbReference type="ARBA" id="ARBA00023136"/>
    </source>
</evidence>
<dbReference type="GO" id="GO:0005524">
    <property type="term" value="F:ATP binding"/>
    <property type="evidence" value="ECO:0007669"/>
    <property type="project" value="UniProtKB-KW"/>
</dbReference>
<evidence type="ECO:0000256" key="6">
    <source>
        <dbReference type="ARBA" id="ARBA00023004"/>
    </source>
</evidence>
<keyword evidence="8" id="KW-0472">Membrane</keyword>
<evidence type="ECO:0000259" key="14">
    <source>
        <dbReference type="PROSITE" id="PS50893"/>
    </source>
</evidence>
<dbReference type="GO" id="GO:0006811">
    <property type="term" value="P:monoatomic ion transport"/>
    <property type="evidence" value="ECO:0007669"/>
    <property type="project" value="UniProtKB-KW"/>
</dbReference>
<comment type="function">
    <text evidence="10">Required for corrinoid utilization. Probably part of the ABC transporter complex BtuCDF involved in cobalamin (vitamin B12) import. Probably responsible for energy coupling to the transport system.</text>
</comment>
<dbReference type="PANTHER" id="PTHR42771">
    <property type="entry name" value="IRON(3+)-HYDROXAMATE IMPORT ATP-BINDING PROTEIN FHUC"/>
    <property type="match status" value="1"/>
</dbReference>
<dbReference type="Proteomes" id="UP000245934">
    <property type="component" value="Unassembled WGS sequence"/>
</dbReference>
<dbReference type="EC" id="7.6.2.8" evidence="11"/>
<proteinExistence type="predicted"/>
<dbReference type="Gene3D" id="3.40.50.300">
    <property type="entry name" value="P-loop containing nucleotide triphosphate hydrolases"/>
    <property type="match status" value="1"/>
</dbReference>
<dbReference type="InterPro" id="IPR027417">
    <property type="entry name" value="P-loop_NTPase"/>
</dbReference>
<dbReference type="RefSeq" id="WP_109939781.1">
    <property type="nucleotide sequence ID" value="NZ_CP176366.1"/>
</dbReference>
<keyword evidence="16" id="KW-1185">Reference proteome</keyword>
<gene>
    <name evidence="15" type="ORF">DLD82_03805</name>
</gene>
<dbReference type="CDD" id="cd03214">
    <property type="entry name" value="ABC_Iron-Siderophores_B12_Hemin"/>
    <property type="match status" value="1"/>
</dbReference>
<dbReference type="AlphaFoldDB" id="A0A2V2NDP7"/>
<keyword evidence="6" id="KW-0408">Iron</keyword>
<dbReference type="FunFam" id="3.40.50.300:FF:000134">
    <property type="entry name" value="Iron-enterobactin ABC transporter ATP-binding protein"/>
    <property type="match status" value="1"/>
</dbReference>
<dbReference type="SMART" id="SM00382">
    <property type="entry name" value="AAA"/>
    <property type="match status" value="1"/>
</dbReference>
<comment type="catalytic activity">
    <reaction evidence="9">
        <text>an R-cob(III)alamin(out) + ATP + H2O = an R-cob(III)alamin(in) + ADP + phosphate + H(+)</text>
        <dbReference type="Rhea" id="RHEA:17873"/>
        <dbReference type="ChEBI" id="CHEBI:15377"/>
        <dbReference type="ChEBI" id="CHEBI:15378"/>
        <dbReference type="ChEBI" id="CHEBI:30616"/>
        <dbReference type="ChEBI" id="CHEBI:43474"/>
        <dbReference type="ChEBI" id="CHEBI:140785"/>
        <dbReference type="ChEBI" id="CHEBI:456216"/>
        <dbReference type="EC" id="7.6.2.8"/>
    </reaction>
</comment>
<keyword evidence="5 15" id="KW-0067">ATP-binding</keyword>
<keyword evidence="2" id="KW-0813">Transport</keyword>
<evidence type="ECO:0000256" key="4">
    <source>
        <dbReference type="ARBA" id="ARBA00022741"/>
    </source>
</evidence>
<keyword evidence="3" id="KW-1003">Cell membrane</keyword>
<name>A0A2V2NDP7_9EURY</name>
<evidence type="ECO:0000313" key="16">
    <source>
        <dbReference type="Proteomes" id="UP000245934"/>
    </source>
</evidence>
<evidence type="ECO:0000256" key="5">
    <source>
        <dbReference type="ARBA" id="ARBA00022840"/>
    </source>
</evidence>
<reference evidence="15 16" key="1">
    <citation type="submission" date="2018-05" db="EMBL/GenBank/DDBJ databases">
        <title>Draft genome of Methanospirillum stamsii Pt1.</title>
        <authorList>
            <person name="Dueholm M.S."/>
            <person name="Nielsen P.H."/>
            <person name="Bakmann L.F."/>
            <person name="Otzen D.E."/>
        </authorList>
    </citation>
    <scope>NUCLEOTIDE SEQUENCE [LARGE SCALE GENOMIC DNA]</scope>
    <source>
        <strain evidence="15 16">Pt1</strain>
    </source>
</reference>
<dbReference type="InterPro" id="IPR003439">
    <property type="entry name" value="ABC_transporter-like_ATP-bd"/>
</dbReference>
<protein>
    <recommendedName>
        <fullName evidence="12">Cobalamin import ATP-binding protein BtuD</fullName>
        <ecNumber evidence="11">7.6.2.8</ecNumber>
    </recommendedName>
    <alternativeName>
        <fullName evidence="13">Vitamin B12-transporting ATPase</fullName>
    </alternativeName>
</protein>
<evidence type="ECO:0000256" key="3">
    <source>
        <dbReference type="ARBA" id="ARBA00022475"/>
    </source>
</evidence>
<dbReference type="GO" id="GO:0015420">
    <property type="term" value="F:ABC-type vitamin B12 transporter activity"/>
    <property type="evidence" value="ECO:0007669"/>
    <property type="project" value="UniProtKB-EC"/>
</dbReference>
<feature type="domain" description="ABC transporter" evidence="14">
    <location>
        <begin position="7"/>
        <end position="248"/>
    </location>
</feature>
<keyword evidence="4" id="KW-0547">Nucleotide-binding</keyword>
<dbReference type="SUPFAM" id="SSF52540">
    <property type="entry name" value="P-loop containing nucleoside triphosphate hydrolases"/>
    <property type="match status" value="1"/>
</dbReference>